<accession>X0ZCS5</accession>
<evidence type="ECO:0000313" key="1">
    <source>
        <dbReference type="EMBL" id="GAG67064.1"/>
    </source>
</evidence>
<dbReference type="AlphaFoldDB" id="X0ZCS5"/>
<protein>
    <submittedName>
        <fullName evidence="1">Uncharacterized protein</fullName>
    </submittedName>
</protein>
<name>X0ZCS5_9ZZZZ</name>
<organism evidence="1">
    <name type="scientific">marine sediment metagenome</name>
    <dbReference type="NCBI Taxonomy" id="412755"/>
    <lineage>
        <taxon>unclassified sequences</taxon>
        <taxon>metagenomes</taxon>
        <taxon>ecological metagenomes</taxon>
    </lineage>
</organism>
<sequence length="236" mass="27307">MNQENIDYYQELQKHLDKMPVGYPATESGIEIKILKHLFTQEQAQIALKLNFIADPLKKIYRKLKKSGFSSEELEKKLDEMYFKGLINRGVVKQGETEIKYYGSAPFVVGMFEYQLNLLTPEFFKDAHQYIQETFFSEEYNKSGVPQLRVIPLDQTVNYEQAIANYDDLKQIIENIGEPIAVMDCICRKGNDLIGKPCTKTKLRESCFSFRTAAKMSIEKGLAREITKEEAFKILE</sequence>
<feature type="non-terminal residue" evidence="1">
    <location>
        <position position="236"/>
    </location>
</feature>
<comment type="caution">
    <text evidence="1">The sequence shown here is derived from an EMBL/GenBank/DDBJ whole genome shotgun (WGS) entry which is preliminary data.</text>
</comment>
<dbReference type="EMBL" id="BART01002737">
    <property type="protein sequence ID" value="GAG67064.1"/>
    <property type="molecule type" value="Genomic_DNA"/>
</dbReference>
<reference evidence="1" key="1">
    <citation type="journal article" date="2014" name="Front. Microbiol.">
        <title>High frequency of phylogenetically diverse reductive dehalogenase-homologous genes in deep subseafloor sedimentary metagenomes.</title>
        <authorList>
            <person name="Kawai M."/>
            <person name="Futagami T."/>
            <person name="Toyoda A."/>
            <person name="Takaki Y."/>
            <person name="Nishi S."/>
            <person name="Hori S."/>
            <person name="Arai W."/>
            <person name="Tsubouchi T."/>
            <person name="Morono Y."/>
            <person name="Uchiyama I."/>
            <person name="Ito T."/>
            <person name="Fujiyama A."/>
            <person name="Inagaki F."/>
            <person name="Takami H."/>
        </authorList>
    </citation>
    <scope>NUCLEOTIDE SEQUENCE</scope>
    <source>
        <strain evidence="1">Expedition CK06-06</strain>
    </source>
</reference>
<proteinExistence type="predicted"/>
<gene>
    <name evidence="1" type="ORF">S01H4_08106</name>
</gene>